<evidence type="ECO:0000313" key="1">
    <source>
        <dbReference type="EMBL" id="PVY43164.1"/>
    </source>
</evidence>
<protein>
    <submittedName>
        <fullName evidence="1">Uncharacterized protein</fullName>
    </submittedName>
</protein>
<comment type="caution">
    <text evidence="1">The sequence shown here is derived from an EMBL/GenBank/DDBJ whole genome shotgun (WGS) entry which is preliminary data.</text>
</comment>
<gene>
    <name evidence="1" type="ORF">C8E01_102341</name>
</gene>
<keyword evidence="2" id="KW-1185">Reference proteome</keyword>
<organism evidence="1 2">
    <name type="scientific">Pontibacter virosus</name>
    <dbReference type="NCBI Taxonomy" id="1765052"/>
    <lineage>
        <taxon>Bacteria</taxon>
        <taxon>Pseudomonadati</taxon>
        <taxon>Bacteroidota</taxon>
        <taxon>Cytophagia</taxon>
        <taxon>Cytophagales</taxon>
        <taxon>Hymenobacteraceae</taxon>
        <taxon>Pontibacter</taxon>
    </lineage>
</organism>
<dbReference type="AlphaFoldDB" id="A0A2U1B3A6"/>
<dbReference type="Proteomes" id="UP000245466">
    <property type="component" value="Unassembled WGS sequence"/>
</dbReference>
<dbReference type="RefSeq" id="WP_116542192.1">
    <property type="nucleotide sequence ID" value="NZ_QEKI01000002.1"/>
</dbReference>
<accession>A0A2U1B3A6</accession>
<dbReference type="EMBL" id="QEKI01000002">
    <property type="protein sequence ID" value="PVY43164.1"/>
    <property type="molecule type" value="Genomic_DNA"/>
</dbReference>
<proteinExistence type="predicted"/>
<sequence length="567" mass="65663">MIKNGQRCPVCKLYWNDNTKKWLKKPPRESSKGSHKGKSYLHQLNQIQGSASKWKSYAWLPINLTVEQILSDAEKLWDDKSDFCLDRALSLSSLLIISRTKDSEKHKFGYKNGYINVYADDMRKWVYSRYEVYLRFFEMAGYIMPYIKGRKGYMASNQVQQGYSKQYKFNPLLLVKQGDKRKYHRTEYTTHRLLVKLHQQKVSKQNLIKNLQVRSTMVDNVYKMIDALDFEAFEKWCLDNPSEFKSADIMNDMIVTVSEIKNGSVYINPKDGYGFRFHSPFTNLKKVIRKFIMIDGAPASELDIKNSQFFFLACLTLYPEACTDILKSSVNTRELRTIIHTLRFFYYTYPDFKDFIDASLEGTVYDSLVDRLNLTGKNYKVRRNKAKDLCFGALFSKKEQCENLKSLLVWEFPNLIRVCEIINGGKYPLPKLLQRIESHMMVDTVAVTAADNVDGIYTTVHDSVLCGASDLPIFEALIKDAFDTAGLPQPMVSIKNNGSQVEHEIVTEQKVTVTAELPDLKPLAELQQRFEAQFESEAYRKSIARKEPEVSYNVKKRKKAITCGIEW</sequence>
<reference evidence="1 2" key="1">
    <citation type="submission" date="2018-04" db="EMBL/GenBank/DDBJ databases">
        <title>Genomic Encyclopedia of Type Strains, Phase IV (KMG-IV): sequencing the most valuable type-strain genomes for metagenomic binning, comparative biology and taxonomic classification.</title>
        <authorList>
            <person name="Goeker M."/>
        </authorList>
    </citation>
    <scope>NUCLEOTIDE SEQUENCE [LARGE SCALE GENOMIC DNA]</scope>
    <source>
        <strain evidence="1 2">DSM 100231</strain>
    </source>
</reference>
<evidence type="ECO:0000313" key="2">
    <source>
        <dbReference type="Proteomes" id="UP000245466"/>
    </source>
</evidence>
<name>A0A2U1B3A6_9BACT</name>
<dbReference type="OrthoDB" id="891971at2"/>